<dbReference type="PIRSF" id="PIRSF001217">
    <property type="entry name" value="Protease_4_SppA"/>
    <property type="match status" value="1"/>
</dbReference>
<proteinExistence type="inferred from homology"/>
<keyword evidence="5" id="KW-0720">Serine protease</keyword>
<dbReference type="CDD" id="cd07018">
    <property type="entry name" value="S49_SppA_67K_type"/>
    <property type="match status" value="1"/>
</dbReference>
<dbReference type="NCBIfam" id="TIGR00706">
    <property type="entry name" value="SppA_dom"/>
    <property type="match status" value="1"/>
</dbReference>
<evidence type="ECO:0000256" key="3">
    <source>
        <dbReference type="ARBA" id="ARBA00022670"/>
    </source>
</evidence>
<dbReference type="InterPro" id="IPR029045">
    <property type="entry name" value="ClpP/crotonase-like_dom_sf"/>
</dbReference>
<dbReference type="InterPro" id="IPR002142">
    <property type="entry name" value="Peptidase_S49"/>
</dbReference>
<name>A0A0A2M4X6_9FLAO</name>
<dbReference type="SUPFAM" id="SSF52096">
    <property type="entry name" value="ClpP/crotonase"/>
    <property type="match status" value="2"/>
</dbReference>
<protein>
    <submittedName>
        <fullName evidence="9">Protease IV</fullName>
    </submittedName>
</protein>
<reference evidence="9 10" key="1">
    <citation type="submission" date="2013-09" db="EMBL/GenBank/DDBJ databases">
        <authorList>
            <person name="Zeng Z."/>
            <person name="Chen C."/>
        </authorList>
    </citation>
    <scope>NUCLEOTIDE SEQUENCE [LARGE SCALE GENOMIC DNA]</scope>
    <source>
        <strain evidence="9 10">WB 3.3-2</strain>
    </source>
</reference>
<evidence type="ECO:0000256" key="1">
    <source>
        <dbReference type="ARBA" id="ARBA00004370"/>
    </source>
</evidence>
<dbReference type="AlphaFoldDB" id="A0A0A2M4X6"/>
<dbReference type="OrthoDB" id="9764363at2"/>
<comment type="caution">
    <text evidence="9">The sequence shown here is derived from an EMBL/GenBank/DDBJ whole genome shotgun (WGS) entry which is preliminary data.</text>
</comment>
<dbReference type="InterPro" id="IPR004635">
    <property type="entry name" value="Pept_S49_SppA"/>
</dbReference>
<feature type="active site" description="Proton donor/acceptor" evidence="7">
    <location>
        <position position="196"/>
    </location>
</feature>
<dbReference type="PANTHER" id="PTHR33209:SF1">
    <property type="entry name" value="PEPTIDASE S49 DOMAIN-CONTAINING PROTEIN"/>
    <property type="match status" value="1"/>
</dbReference>
<keyword evidence="4" id="KW-0378">Hydrolase</keyword>
<organism evidence="9 10">
    <name type="scientific">Flavobacterium rivuli WB 3.3-2 = DSM 21788</name>
    <dbReference type="NCBI Taxonomy" id="1121895"/>
    <lineage>
        <taxon>Bacteria</taxon>
        <taxon>Pseudomonadati</taxon>
        <taxon>Bacteroidota</taxon>
        <taxon>Flavobacteriia</taxon>
        <taxon>Flavobacteriales</taxon>
        <taxon>Flavobacteriaceae</taxon>
        <taxon>Flavobacterium</taxon>
    </lineage>
</organism>
<feature type="domain" description="Peptidase S49" evidence="8">
    <location>
        <begin position="376"/>
        <end position="523"/>
    </location>
</feature>
<evidence type="ECO:0000256" key="6">
    <source>
        <dbReference type="ARBA" id="ARBA00023136"/>
    </source>
</evidence>
<dbReference type="Gene3D" id="3.90.226.10">
    <property type="entry name" value="2-enoyl-CoA Hydratase, Chain A, domain 1"/>
    <property type="match status" value="2"/>
</dbReference>
<dbReference type="RefSeq" id="WP_020213415.1">
    <property type="nucleotide sequence ID" value="NZ_JRLX01000005.1"/>
</dbReference>
<feature type="domain" description="Peptidase S49" evidence="8">
    <location>
        <begin position="128"/>
        <end position="281"/>
    </location>
</feature>
<dbReference type="Gene3D" id="6.20.330.10">
    <property type="match status" value="1"/>
</dbReference>
<dbReference type="InterPro" id="IPR047217">
    <property type="entry name" value="S49_SppA_67K_type_N"/>
</dbReference>
<dbReference type="GO" id="GO:0016020">
    <property type="term" value="C:membrane"/>
    <property type="evidence" value="ECO:0007669"/>
    <property type="project" value="UniProtKB-SubCell"/>
</dbReference>
<accession>A0A0A2M4X6</accession>
<dbReference type="Pfam" id="PF01343">
    <property type="entry name" value="Peptidase_S49"/>
    <property type="match status" value="2"/>
</dbReference>
<evidence type="ECO:0000256" key="4">
    <source>
        <dbReference type="ARBA" id="ARBA00022801"/>
    </source>
</evidence>
<dbReference type="EMBL" id="JRLX01000005">
    <property type="protein sequence ID" value="KGO87334.1"/>
    <property type="molecule type" value="Genomic_DNA"/>
</dbReference>
<dbReference type="GO" id="GO:0006465">
    <property type="term" value="P:signal peptide processing"/>
    <property type="evidence" value="ECO:0007669"/>
    <property type="project" value="InterPro"/>
</dbReference>
<dbReference type="CDD" id="cd07023">
    <property type="entry name" value="S49_Sppa_N_C"/>
    <property type="match status" value="1"/>
</dbReference>
<gene>
    <name evidence="9" type="ORF">Q765_06620</name>
</gene>
<dbReference type="Proteomes" id="UP000030152">
    <property type="component" value="Unassembled WGS sequence"/>
</dbReference>
<dbReference type="InterPro" id="IPR004634">
    <property type="entry name" value="Pept_S49_pIV"/>
</dbReference>
<evidence type="ECO:0000256" key="2">
    <source>
        <dbReference type="ARBA" id="ARBA00008683"/>
    </source>
</evidence>
<comment type="similarity">
    <text evidence="2">Belongs to the peptidase S49 family.</text>
</comment>
<evidence type="ECO:0000256" key="5">
    <source>
        <dbReference type="ARBA" id="ARBA00022825"/>
    </source>
</evidence>
<dbReference type="PANTHER" id="PTHR33209">
    <property type="entry name" value="PROTEASE 4"/>
    <property type="match status" value="1"/>
</dbReference>
<dbReference type="eggNOG" id="COG0616">
    <property type="taxonomic scope" value="Bacteria"/>
</dbReference>
<evidence type="ECO:0000313" key="9">
    <source>
        <dbReference type="EMBL" id="KGO87334.1"/>
    </source>
</evidence>
<comment type="subcellular location">
    <subcellularLocation>
        <location evidence="1">Membrane</location>
    </subcellularLocation>
</comment>
<sequence>MNFFKSVLATVVGLFLFGFLSFILIIVIGVAAAAAGSGGGGNKNIVEVKDNSVIELDLTKVTNDYAGNFTYTDFAMLNSEPKEGLTDVLNAIDAAKKDDRIKGITITNGTTGLGMAQSKALRDKLDDFKTSKKFIVAYSDTYTQGTYYLNSVADTLYLNPVGDFEFKGLSSEVMFYKDLQEKTGITMEVIRHGKYKSAVEPFLANEMSPANREQITQLLTSVWGSVVTDISKSRNIPVDSLNSIAENLSARTPEMAKAKKLIDKVGYEDEYVAGIKKALKVGKDEEYNTVDILDYVSAAEMDSKASDAKDRIAVIYAQGEIAGGEGDVNIIGEGALRTALQAAVEDEDVKSIVLRVDSPGGSALTSDIIWRDIELAKKKKPIVVSMGNYAASGGYYISCNANRIFAEPTTITGSIGVFGVLPNLTKLSNNLGIHTEEVSTHGNASGYSMFTPLKDNTREIIQQGVEHIYTTFVSRVAKGRNMTPEAVDAIAQGRVWTGNDALKNGLVDEIGGLDDAIKYAAKLGKTTDYSTKNYPEYERTFDKFLSSLTGLPFAQSRESFIKEEVGAENYQMIERIRRVTKLKGTQAMMPFEINIR</sequence>
<dbReference type="GO" id="GO:0008236">
    <property type="term" value="F:serine-type peptidase activity"/>
    <property type="evidence" value="ECO:0007669"/>
    <property type="project" value="UniProtKB-KW"/>
</dbReference>
<keyword evidence="6" id="KW-0472">Membrane</keyword>
<dbReference type="NCBIfam" id="TIGR00705">
    <property type="entry name" value="SppA_67K"/>
    <property type="match status" value="1"/>
</dbReference>
<evidence type="ECO:0000313" key="10">
    <source>
        <dbReference type="Proteomes" id="UP000030152"/>
    </source>
</evidence>
<keyword evidence="3 9" id="KW-0645">Protease</keyword>
<keyword evidence="10" id="KW-1185">Reference proteome</keyword>
<feature type="active site" description="Nucleophile" evidence="7">
    <location>
        <position position="392"/>
    </location>
</feature>
<dbReference type="InterPro" id="IPR047272">
    <property type="entry name" value="S49_SppA_C"/>
</dbReference>
<dbReference type="STRING" id="1121895.GCA_000378485_02254"/>
<evidence type="ECO:0000256" key="7">
    <source>
        <dbReference type="PIRSR" id="PIRSR001217-1"/>
    </source>
</evidence>
<evidence type="ECO:0000259" key="8">
    <source>
        <dbReference type="Pfam" id="PF01343"/>
    </source>
</evidence>